<proteinExistence type="predicted"/>
<dbReference type="EMBL" id="AHBZ03000027">
    <property type="protein sequence ID" value="KAF7764450.1"/>
    <property type="molecule type" value="Genomic_DNA"/>
</dbReference>
<dbReference type="Proteomes" id="UP000016487">
    <property type="component" value="Unassembled WGS sequence"/>
</dbReference>
<protein>
    <submittedName>
        <fullName evidence="1">Uncharacterized protein</fullName>
    </submittedName>
</protein>
<dbReference type="AlphaFoldDB" id="A0AAD4AEF7"/>
<evidence type="ECO:0000313" key="1">
    <source>
        <dbReference type="EMBL" id="KAF7764450.1"/>
    </source>
</evidence>
<organism evidence="1 2">
    <name type="scientific">Pseudoalteromonas citrea</name>
    <dbReference type="NCBI Taxonomy" id="43655"/>
    <lineage>
        <taxon>Bacteria</taxon>
        <taxon>Pseudomonadati</taxon>
        <taxon>Pseudomonadota</taxon>
        <taxon>Gammaproteobacteria</taxon>
        <taxon>Alteromonadales</taxon>
        <taxon>Pseudoalteromonadaceae</taxon>
        <taxon>Pseudoalteromonas</taxon>
    </lineage>
</organism>
<name>A0AAD4AEF7_9GAMM</name>
<comment type="caution">
    <text evidence="1">The sequence shown here is derived from an EMBL/GenBank/DDBJ whole genome shotgun (WGS) entry which is preliminary data.</text>
</comment>
<reference evidence="1" key="1">
    <citation type="journal article" date="2012" name="J. Bacteriol.">
        <title>Genome sequences of type strains of seven species of the marine bacterium Pseudoalteromonas.</title>
        <authorList>
            <person name="Xie B.B."/>
            <person name="Shu Y.L."/>
            <person name="Qin Q.L."/>
            <person name="Rong J.C."/>
            <person name="Zhang X.Y."/>
            <person name="Chen X.L."/>
            <person name="Shi M."/>
            <person name="He H.L."/>
            <person name="Zhou B.C."/>
            <person name="Zhang Y.Z."/>
        </authorList>
    </citation>
    <scope>NUCLEOTIDE SEQUENCE</scope>
    <source>
        <strain evidence="1">DSM 8771</strain>
    </source>
</reference>
<evidence type="ECO:0000313" key="2">
    <source>
        <dbReference type="Proteomes" id="UP000016487"/>
    </source>
</evidence>
<sequence>MFHLWLYVEVNTVFQGSTNVVLFNWQRHFMVTKISLMEFN</sequence>
<gene>
    <name evidence="1" type="ORF">PCIT_b0454</name>
</gene>
<accession>A0AAD4AEF7</accession>
<reference evidence="1" key="2">
    <citation type="submission" date="2015-03" db="EMBL/GenBank/DDBJ databases">
        <title>Genome sequence of Pseudoalteromonas citrea.</title>
        <authorList>
            <person name="Xie B.-B."/>
            <person name="Rong J.-C."/>
            <person name="Qin Q.-L."/>
            <person name="Zhang Y.-Z."/>
        </authorList>
    </citation>
    <scope>NUCLEOTIDE SEQUENCE</scope>
    <source>
        <strain evidence="1">DSM 8771</strain>
    </source>
</reference>